<dbReference type="Proteomes" id="UP000663859">
    <property type="component" value="Unassembled WGS sequence"/>
</dbReference>
<reference evidence="1" key="1">
    <citation type="submission" date="2021-02" db="EMBL/GenBank/DDBJ databases">
        <authorList>
            <person name="Cremers G."/>
            <person name="Picone N."/>
        </authorList>
    </citation>
    <scope>NUCLEOTIDE SEQUENCE</scope>
    <source>
        <strain evidence="1">PQ17</strain>
    </source>
</reference>
<protein>
    <submittedName>
        <fullName evidence="1">Uncharacterized protein</fullName>
    </submittedName>
</protein>
<proteinExistence type="predicted"/>
<name>A0A8J2BPT9_9BACT</name>
<dbReference type="EMBL" id="CAJNOB010000015">
    <property type="protein sequence ID" value="CAF0697527.1"/>
    <property type="molecule type" value="Genomic_DNA"/>
</dbReference>
<gene>
    <name evidence="1" type="ORF">MPNT_220030</name>
</gene>
<evidence type="ECO:0000313" key="2">
    <source>
        <dbReference type="Proteomes" id="UP000663859"/>
    </source>
</evidence>
<keyword evidence="2" id="KW-1185">Reference proteome</keyword>
<organism evidence="1 2">
    <name type="scientific">Candidatus Methylacidithermus pantelleriae</name>
    <dbReference type="NCBI Taxonomy" id="2744239"/>
    <lineage>
        <taxon>Bacteria</taxon>
        <taxon>Pseudomonadati</taxon>
        <taxon>Verrucomicrobiota</taxon>
        <taxon>Methylacidiphilae</taxon>
        <taxon>Methylacidiphilales</taxon>
        <taxon>Methylacidiphilaceae</taxon>
        <taxon>Candidatus Methylacidithermus</taxon>
    </lineage>
</organism>
<dbReference type="AlphaFoldDB" id="A0A8J2BPT9"/>
<sequence length="21" mass="2556">MGCGLFSEKRMVRKLHGFRFR</sequence>
<accession>A0A8J2BPT9</accession>
<evidence type="ECO:0000313" key="1">
    <source>
        <dbReference type="EMBL" id="CAF0697527.1"/>
    </source>
</evidence>
<comment type="caution">
    <text evidence="1">The sequence shown here is derived from an EMBL/GenBank/DDBJ whole genome shotgun (WGS) entry which is preliminary data.</text>
</comment>